<reference evidence="1 2" key="1">
    <citation type="submission" date="2018-03" db="EMBL/GenBank/DDBJ databases">
        <title>Diversity of bacteria associated with corn roots inoculated with woodland soils in Canada, and Description of Pseudomonas aylmerense sp. nov.</title>
        <authorList>
            <person name="Tambong J.T."/>
            <person name="Xu R."/>
            <person name="Tchagang C."/>
        </authorList>
    </citation>
    <scope>NUCLEOTIDE SEQUENCE [LARGE SCALE GENOMIC DNA]</scope>
    <source>
        <strain evidence="1 2">S1E44</strain>
    </source>
</reference>
<comment type="caution">
    <text evidence="1">The sequence shown here is derived from an EMBL/GenBank/DDBJ whole genome shotgun (WGS) entry which is preliminary data.</text>
</comment>
<dbReference type="OrthoDB" id="7031111at2"/>
<accession>A0A2T4FJH9</accession>
<protein>
    <submittedName>
        <fullName evidence="1">Uncharacterized protein</fullName>
    </submittedName>
</protein>
<proteinExistence type="predicted"/>
<evidence type="ECO:0000313" key="2">
    <source>
        <dbReference type="Proteomes" id="UP000240571"/>
    </source>
</evidence>
<dbReference type="EMBL" id="PYWW01000058">
    <property type="protein sequence ID" value="PTC23582.1"/>
    <property type="molecule type" value="Genomic_DNA"/>
</dbReference>
<dbReference type="AlphaFoldDB" id="A0A2T4FJH9"/>
<gene>
    <name evidence="1" type="ORF">C9382_29905</name>
</gene>
<evidence type="ECO:0000313" key="1">
    <source>
        <dbReference type="EMBL" id="PTC23582.1"/>
    </source>
</evidence>
<name>A0A2T4FJH9_9PSED</name>
<sequence>MWEPALCGSWLACDANTSVCQANRGEAIAGKPGSHIKPVPTFVFGVSTGSPPNCGKQIWPPLKARHIAAANPCFVTVLTCPHPLWNRLWVTWV</sequence>
<organism evidence="1 2">
    <name type="scientific">Pseudomonas aylmerensis</name>
    <dbReference type="NCBI Taxonomy" id="1869229"/>
    <lineage>
        <taxon>Bacteria</taxon>
        <taxon>Pseudomonadati</taxon>
        <taxon>Pseudomonadota</taxon>
        <taxon>Gammaproteobacteria</taxon>
        <taxon>Pseudomonadales</taxon>
        <taxon>Pseudomonadaceae</taxon>
        <taxon>Pseudomonas</taxon>
    </lineage>
</organism>
<dbReference type="Proteomes" id="UP000240571">
    <property type="component" value="Unassembled WGS sequence"/>
</dbReference>